<protein>
    <recommendedName>
        <fullName evidence="6">Elicitin-like protein</fullName>
    </recommendedName>
</protein>
<gene>
    <name evidence="3" type="ORF">PBS001_LOCUS1170</name>
    <name evidence="2" type="ORF">PBS003_LOCUS9512</name>
</gene>
<evidence type="ECO:0000313" key="4">
    <source>
        <dbReference type="Proteomes" id="UP001158986"/>
    </source>
</evidence>
<evidence type="ECO:0000313" key="3">
    <source>
        <dbReference type="EMBL" id="CAH0514417.1"/>
    </source>
</evidence>
<feature type="chain" id="PRO_5043617011" description="Elicitin-like protein" evidence="1">
    <location>
        <begin position="26"/>
        <end position="151"/>
    </location>
</feature>
<comment type="caution">
    <text evidence="2">The sequence shown here is derived from an EMBL/GenBank/DDBJ whole genome shotgun (WGS) entry which is preliminary data.</text>
</comment>
<evidence type="ECO:0008006" key="6">
    <source>
        <dbReference type="Google" id="ProtNLM"/>
    </source>
</evidence>
<keyword evidence="4" id="KW-1185">Reference proteome</keyword>
<evidence type="ECO:0000313" key="2">
    <source>
        <dbReference type="EMBL" id="CAH0482935.1"/>
    </source>
</evidence>
<reference evidence="2 4" key="1">
    <citation type="submission" date="2021-11" db="EMBL/GenBank/DDBJ databases">
        <authorList>
            <person name="Islam A."/>
            <person name="Islam S."/>
            <person name="Flora M.S."/>
            <person name="Rahman M."/>
            <person name="Ziaur R.M."/>
            <person name="Epstein J.H."/>
            <person name="Hassan M."/>
            <person name="Klassen M."/>
            <person name="Woodard K."/>
            <person name="Webb A."/>
            <person name="Webby R.J."/>
            <person name="El Zowalaty M.E."/>
        </authorList>
    </citation>
    <scope>NUCLEOTIDE SEQUENCE</scope>
    <source>
        <strain evidence="3">Pbs1</strain>
        <strain evidence="2">Pbs3</strain>
    </source>
</reference>
<dbReference type="Proteomes" id="UP001160483">
    <property type="component" value="Unassembled WGS sequence"/>
</dbReference>
<dbReference type="AlphaFoldDB" id="A0AAU9LBW1"/>
<name>A0AAU9LBW1_9STRA</name>
<dbReference type="EMBL" id="CAKKTJ010000336">
    <property type="protein sequence ID" value="CAH0482935.1"/>
    <property type="molecule type" value="Genomic_DNA"/>
</dbReference>
<sequence length="151" mass="15811">MTLFHSTLVISFVALAVLQSTSVSAATCTEDEQSTINSVHTDLASSAVCADLISDSDATSLDYCMKSDCISELSAAVDKLPECTSEDETNRKTGLQAIITNCADVAEVSDRSPSASDDPDSVVSSASQDFLATGALFTQFSVALYFFAGLL</sequence>
<dbReference type="Proteomes" id="UP001158986">
    <property type="component" value="Unassembled WGS sequence"/>
</dbReference>
<dbReference type="GO" id="GO:0005576">
    <property type="term" value="C:extracellular region"/>
    <property type="evidence" value="ECO:0007669"/>
    <property type="project" value="InterPro"/>
</dbReference>
<dbReference type="EMBL" id="CAKLCB010000071">
    <property type="protein sequence ID" value="CAH0514417.1"/>
    <property type="molecule type" value="Genomic_DNA"/>
</dbReference>
<dbReference type="SMART" id="SM01187">
    <property type="entry name" value="Elicitin"/>
    <property type="match status" value="1"/>
</dbReference>
<organism evidence="2 5">
    <name type="scientific">Peronospora belbahrii</name>
    <dbReference type="NCBI Taxonomy" id="622444"/>
    <lineage>
        <taxon>Eukaryota</taxon>
        <taxon>Sar</taxon>
        <taxon>Stramenopiles</taxon>
        <taxon>Oomycota</taxon>
        <taxon>Peronosporomycetes</taxon>
        <taxon>Peronosporales</taxon>
        <taxon>Peronosporaceae</taxon>
        <taxon>Peronospora</taxon>
    </lineage>
</organism>
<evidence type="ECO:0000256" key="1">
    <source>
        <dbReference type="SAM" id="SignalP"/>
    </source>
</evidence>
<keyword evidence="1" id="KW-0732">Signal</keyword>
<proteinExistence type="predicted"/>
<dbReference type="InterPro" id="IPR002200">
    <property type="entry name" value="Elicitin"/>
</dbReference>
<feature type="signal peptide" evidence="1">
    <location>
        <begin position="1"/>
        <end position="25"/>
    </location>
</feature>
<accession>A0AAU9LBW1</accession>
<evidence type="ECO:0000313" key="5">
    <source>
        <dbReference type="Proteomes" id="UP001160483"/>
    </source>
</evidence>